<proteinExistence type="predicted"/>
<dbReference type="Proteomes" id="UP000198752">
    <property type="component" value="Unassembled WGS sequence"/>
</dbReference>
<dbReference type="AlphaFoldDB" id="A0A1I2S4R7"/>
<evidence type="ECO:0008006" key="4">
    <source>
        <dbReference type="Google" id="ProtNLM"/>
    </source>
</evidence>
<dbReference type="InterPro" id="IPR032083">
    <property type="entry name" value="DUF4811"/>
</dbReference>
<feature type="transmembrane region" description="Helical" evidence="1">
    <location>
        <begin position="6"/>
        <end position="23"/>
    </location>
</feature>
<sequence>MILYTLIISVILFVIFIFTSGSRKYAKYRWLHYSLAGLALIVFLGSETLLIMNEHGHFGMKTKVYTQKISLYSATGAAANSQVPFMLLHQDAGKDRIYIYNTEKQGKPKMKHTQITDKNAVKTTNQTAYLAIEKKRRVFKNSFYKNLFAYSGNKNVLVSTRNVFYLPANHQVMSVNEMKKMQKEMLEKQKKMQEQQSKKK</sequence>
<evidence type="ECO:0000256" key="1">
    <source>
        <dbReference type="SAM" id="Phobius"/>
    </source>
</evidence>
<keyword evidence="1" id="KW-0472">Membrane</keyword>
<dbReference type="EMBL" id="FOOY01000011">
    <property type="protein sequence ID" value="SFG47842.1"/>
    <property type="molecule type" value="Genomic_DNA"/>
</dbReference>
<dbReference type="RefSeq" id="WP_093672220.1">
    <property type="nucleotide sequence ID" value="NZ_FOOY01000011.1"/>
</dbReference>
<dbReference type="OrthoDB" id="2988359at2"/>
<keyword evidence="3" id="KW-1185">Reference proteome</keyword>
<evidence type="ECO:0000313" key="2">
    <source>
        <dbReference type="EMBL" id="SFG47842.1"/>
    </source>
</evidence>
<name>A0A1I2S4R7_9BACL</name>
<organism evidence="2 3">
    <name type="scientific">Sporolactobacillus nakayamae</name>
    <dbReference type="NCBI Taxonomy" id="269670"/>
    <lineage>
        <taxon>Bacteria</taxon>
        <taxon>Bacillati</taxon>
        <taxon>Bacillota</taxon>
        <taxon>Bacilli</taxon>
        <taxon>Bacillales</taxon>
        <taxon>Sporolactobacillaceae</taxon>
        <taxon>Sporolactobacillus</taxon>
    </lineage>
</organism>
<feature type="transmembrane region" description="Helical" evidence="1">
    <location>
        <begin position="30"/>
        <end position="52"/>
    </location>
</feature>
<dbReference type="Pfam" id="PF16069">
    <property type="entry name" value="DUF4811"/>
    <property type="match status" value="1"/>
</dbReference>
<accession>A0A1I2S4R7</accession>
<reference evidence="3" key="1">
    <citation type="submission" date="2016-10" db="EMBL/GenBank/DDBJ databases">
        <authorList>
            <person name="Varghese N."/>
            <person name="Submissions S."/>
        </authorList>
    </citation>
    <scope>NUCLEOTIDE SEQUENCE [LARGE SCALE GENOMIC DNA]</scope>
    <source>
        <strain evidence="3">ATCC 700379</strain>
    </source>
</reference>
<gene>
    <name evidence="2" type="ORF">SAMN02982927_01832</name>
</gene>
<evidence type="ECO:0000313" key="3">
    <source>
        <dbReference type="Proteomes" id="UP000198752"/>
    </source>
</evidence>
<protein>
    <recommendedName>
        <fullName evidence="4">DUF4811 domain-containing protein</fullName>
    </recommendedName>
</protein>
<keyword evidence="1" id="KW-1133">Transmembrane helix</keyword>
<dbReference type="STRING" id="269670.SAMN02982927_01832"/>
<keyword evidence="1" id="KW-0812">Transmembrane</keyword>